<dbReference type="HOGENOM" id="CLU_3183058_0_0_6"/>
<organism evidence="2 3">
    <name type="scientific">Edwardsiella tarda ATCC 23685</name>
    <dbReference type="NCBI Taxonomy" id="500638"/>
    <lineage>
        <taxon>Bacteria</taxon>
        <taxon>Pseudomonadati</taxon>
        <taxon>Pseudomonadota</taxon>
        <taxon>Gammaproteobacteria</taxon>
        <taxon>Enterobacterales</taxon>
        <taxon>Hafniaceae</taxon>
        <taxon>Edwardsiella</taxon>
    </lineage>
</organism>
<protein>
    <submittedName>
        <fullName evidence="2">Uncharacterized protein</fullName>
    </submittedName>
</protein>
<evidence type="ECO:0000256" key="1">
    <source>
        <dbReference type="SAM" id="MobiDB-lite"/>
    </source>
</evidence>
<feature type="region of interest" description="Disordered" evidence="1">
    <location>
        <begin position="19"/>
        <end position="46"/>
    </location>
</feature>
<reference evidence="2 3" key="1">
    <citation type="submission" date="2010-02" db="EMBL/GenBank/DDBJ databases">
        <authorList>
            <person name="Weinstock G."/>
            <person name="Sodergren E."/>
            <person name="Clifton S."/>
            <person name="Fulton L."/>
            <person name="Fulton B."/>
            <person name="Courtney L."/>
            <person name="Fronick C."/>
            <person name="Harrison M."/>
            <person name="Strong C."/>
            <person name="Farmer C."/>
            <person name="Delahaunty K."/>
            <person name="Markovic C."/>
            <person name="Hall O."/>
            <person name="Minx P."/>
            <person name="Tomlinson C."/>
            <person name="Mitreva M."/>
            <person name="Nelson J."/>
            <person name="Hou S."/>
            <person name="Wollam A."/>
            <person name="Pepin K.H."/>
            <person name="Johnson M."/>
            <person name="Bhonagiri V."/>
            <person name="Zhang X."/>
            <person name="Suruliraj S."/>
            <person name="Warren W."/>
            <person name="Chinwalla A."/>
            <person name="Mardis E.R."/>
            <person name="Wilson R.K."/>
        </authorList>
    </citation>
    <scope>NUCLEOTIDE SEQUENCE [LARGE SCALE GENOMIC DNA]</scope>
    <source>
        <strain evidence="2 3">ATCC 23685</strain>
    </source>
</reference>
<evidence type="ECO:0000313" key="3">
    <source>
        <dbReference type="Proteomes" id="UP000003692"/>
    </source>
</evidence>
<accession>D4F0I2</accession>
<comment type="caution">
    <text evidence="2">The sequence shown here is derived from an EMBL/GenBank/DDBJ whole genome shotgun (WGS) entry which is preliminary data.</text>
</comment>
<proteinExistence type="predicted"/>
<name>D4F0I2_EDWTA</name>
<dbReference type="EMBL" id="ADGK01000011">
    <property type="protein sequence ID" value="EFE24687.1"/>
    <property type="molecule type" value="Genomic_DNA"/>
</dbReference>
<sequence length="46" mass="5272">MPCQRSPRNDAVIERIADNEAIPPDEIGRRLRRPNVPAPLQRLPDQ</sequence>
<dbReference type="Proteomes" id="UP000003692">
    <property type="component" value="Unassembled WGS sequence"/>
</dbReference>
<evidence type="ECO:0000313" key="2">
    <source>
        <dbReference type="EMBL" id="EFE24687.1"/>
    </source>
</evidence>
<gene>
    <name evidence="2" type="ORF">EDWATA_00206</name>
</gene>
<dbReference type="AlphaFoldDB" id="D4F0I2"/>